<dbReference type="RefSeq" id="WP_209991471.1">
    <property type="nucleotide sequence ID" value="NZ_JBHSVQ010000001.1"/>
</dbReference>
<dbReference type="EMBL" id="JBHUKY010000014">
    <property type="protein sequence ID" value="MFD2409384.1"/>
    <property type="molecule type" value="Genomic_DNA"/>
</dbReference>
<dbReference type="PANTHER" id="PTHR38567:SF1">
    <property type="entry name" value="DUF4291 DOMAIN-CONTAINING PROTEIN"/>
    <property type="match status" value="1"/>
</dbReference>
<reference evidence="2" key="1">
    <citation type="journal article" date="2019" name="Int. J. Syst. Evol. Microbiol.">
        <title>The Global Catalogue of Microorganisms (GCM) 10K type strain sequencing project: providing services to taxonomists for standard genome sequencing and annotation.</title>
        <authorList>
            <consortium name="The Broad Institute Genomics Platform"/>
            <consortium name="The Broad Institute Genome Sequencing Center for Infectious Disease"/>
            <person name="Wu L."/>
            <person name="Ma J."/>
        </authorList>
    </citation>
    <scope>NUCLEOTIDE SEQUENCE [LARGE SCALE GENOMIC DNA]</scope>
    <source>
        <strain evidence="2">CCM 8725</strain>
    </source>
</reference>
<accession>A0ABW5F446</accession>
<comment type="caution">
    <text evidence="1">The sequence shown here is derived from an EMBL/GenBank/DDBJ whole genome shotgun (WGS) entry which is preliminary data.</text>
</comment>
<gene>
    <name evidence="1" type="ORF">ACFSX3_05865</name>
</gene>
<sequence>MTTARKQLERTIDAEDRIIMAHYNDQTVRVYQAYNHKIADEVLRLGQFGPSFRIDRMTWIKPSFLWMMYRAGWATKTDQERILAIDITREGFNHILSQVVLSSYDPDLYVSQEEWHMKLQDSQVRCQWDPDRDIHGNKLPGRAIQLGLRGEMVHNYIHRWIVEIHDITEYVADTREAIQSGTFSMDLLSKETPYPVENSIKRTLGILKMGTTG</sequence>
<evidence type="ECO:0000313" key="2">
    <source>
        <dbReference type="Proteomes" id="UP001597448"/>
    </source>
</evidence>
<dbReference type="Pfam" id="PF14124">
    <property type="entry name" value="DUF4291"/>
    <property type="match status" value="1"/>
</dbReference>
<dbReference type="InterPro" id="IPR025633">
    <property type="entry name" value="DUF4291"/>
</dbReference>
<keyword evidence="2" id="KW-1185">Reference proteome</keyword>
<organism evidence="1 2">
    <name type="scientific">Paenibacillus rhizoplanae</name>
    <dbReference type="NCBI Taxonomy" id="1917181"/>
    <lineage>
        <taxon>Bacteria</taxon>
        <taxon>Bacillati</taxon>
        <taxon>Bacillota</taxon>
        <taxon>Bacilli</taxon>
        <taxon>Bacillales</taxon>
        <taxon>Paenibacillaceae</taxon>
        <taxon>Paenibacillus</taxon>
    </lineage>
</organism>
<proteinExistence type="predicted"/>
<dbReference type="Proteomes" id="UP001597448">
    <property type="component" value="Unassembled WGS sequence"/>
</dbReference>
<evidence type="ECO:0000313" key="1">
    <source>
        <dbReference type="EMBL" id="MFD2409384.1"/>
    </source>
</evidence>
<protein>
    <submittedName>
        <fullName evidence="1">DUF4291 domain-containing protein</fullName>
    </submittedName>
</protein>
<name>A0ABW5F446_9BACL</name>
<dbReference type="PANTHER" id="PTHR38567">
    <property type="entry name" value="DUF4291 DOMAIN-CONTAINING PROTEIN"/>
    <property type="match status" value="1"/>
</dbReference>